<dbReference type="PANTHER" id="PTHR44051">
    <property type="entry name" value="GLUTATHIONE S-TRANSFERASE-RELATED"/>
    <property type="match status" value="1"/>
</dbReference>
<dbReference type="Proteomes" id="UP001143486">
    <property type="component" value="Unassembled WGS sequence"/>
</dbReference>
<dbReference type="SUPFAM" id="SSF47616">
    <property type="entry name" value="GST C-terminal domain-like"/>
    <property type="match status" value="1"/>
</dbReference>
<reference evidence="3" key="2">
    <citation type="submission" date="2023-01" db="EMBL/GenBank/DDBJ databases">
        <authorList>
            <person name="Sun Q."/>
            <person name="Evtushenko L."/>
        </authorList>
    </citation>
    <scope>NUCLEOTIDE SEQUENCE</scope>
    <source>
        <strain evidence="3">VKM B-1513</strain>
    </source>
</reference>
<dbReference type="Gene3D" id="1.20.1050.10">
    <property type="match status" value="1"/>
</dbReference>
<dbReference type="SUPFAM" id="SSF52833">
    <property type="entry name" value="Thioredoxin-like"/>
    <property type="match status" value="1"/>
</dbReference>
<evidence type="ECO:0000313" key="3">
    <source>
        <dbReference type="EMBL" id="GLK53793.1"/>
    </source>
</evidence>
<dbReference type="AlphaFoldDB" id="A0A9W6INV7"/>
<reference evidence="3" key="1">
    <citation type="journal article" date="2014" name="Int. J. Syst. Evol. Microbiol.">
        <title>Complete genome sequence of Corynebacterium casei LMG S-19264T (=DSM 44701T), isolated from a smear-ripened cheese.</title>
        <authorList>
            <consortium name="US DOE Joint Genome Institute (JGI-PGF)"/>
            <person name="Walter F."/>
            <person name="Albersmeier A."/>
            <person name="Kalinowski J."/>
            <person name="Ruckert C."/>
        </authorList>
    </citation>
    <scope>NUCLEOTIDE SEQUENCE</scope>
    <source>
        <strain evidence="3">VKM B-1513</strain>
    </source>
</reference>
<feature type="domain" description="GST N-terminal" evidence="1">
    <location>
        <begin position="1"/>
        <end position="81"/>
    </location>
</feature>
<dbReference type="InterPro" id="IPR040079">
    <property type="entry name" value="Glutathione_S-Trfase"/>
</dbReference>
<organism evidence="3 4">
    <name type="scientific">Maricaulis virginensis</name>
    <dbReference type="NCBI Taxonomy" id="144022"/>
    <lineage>
        <taxon>Bacteria</taxon>
        <taxon>Pseudomonadati</taxon>
        <taxon>Pseudomonadota</taxon>
        <taxon>Alphaproteobacteria</taxon>
        <taxon>Maricaulales</taxon>
        <taxon>Maricaulaceae</taxon>
        <taxon>Maricaulis</taxon>
    </lineage>
</organism>
<dbReference type="PROSITE" id="PS50405">
    <property type="entry name" value="GST_CTER"/>
    <property type="match status" value="1"/>
</dbReference>
<evidence type="ECO:0000313" key="4">
    <source>
        <dbReference type="Proteomes" id="UP001143486"/>
    </source>
</evidence>
<comment type="caution">
    <text evidence="3">The sequence shown here is derived from an EMBL/GenBank/DDBJ whole genome shotgun (WGS) entry which is preliminary data.</text>
</comment>
<accession>A0A9W6INV7</accession>
<dbReference type="PANTHER" id="PTHR44051:SF8">
    <property type="entry name" value="GLUTATHIONE S-TRANSFERASE GSTA"/>
    <property type="match status" value="1"/>
</dbReference>
<dbReference type="SFLD" id="SFLDG00358">
    <property type="entry name" value="Main_(cytGST)"/>
    <property type="match status" value="1"/>
</dbReference>
<dbReference type="RefSeq" id="WP_271188133.1">
    <property type="nucleotide sequence ID" value="NZ_BSFE01000014.1"/>
</dbReference>
<dbReference type="Gene3D" id="3.40.30.10">
    <property type="entry name" value="Glutaredoxin"/>
    <property type="match status" value="1"/>
</dbReference>
<keyword evidence="4" id="KW-1185">Reference proteome</keyword>
<dbReference type="Pfam" id="PF13410">
    <property type="entry name" value="GST_C_2"/>
    <property type="match status" value="1"/>
</dbReference>
<evidence type="ECO:0000259" key="1">
    <source>
        <dbReference type="PROSITE" id="PS50404"/>
    </source>
</evidence>
<protein>
    <submittedName>
        <fullName evidence="3">Glutathione S-transferase</fullName>
    </submittedName>
</protein>
<feature type="domain" description="GST C-terminal" evidence="2">
    <location>
        <begin position="86"/>
        <end position="207"/>
    </location>
</feature>
<dbReference type="EMBL" id="BSFE01000014">
    <property type="protein sequence ID" value="GLK53793.1"/>
    <property type="molecule type" value="Genomic_DNA"/>
</dbReference>
<dbReference type="InterPro" id="IPR036249">
    <property type="entry name" value="Thioredoxin-like_sf"/>
</dbReference>
<sequence length="207" mass="23158">MYVLYTFPFSQHARRVITLLEAEGLPWTARHVAMDKGEHLSDAYLAINPNHQVPTLVEGDLKIHESTAILRFLCNRHALENWYPSAPTVRAEVDQWTDWCQSRMAQAVIDIVFNSVFAPPDLRDEDAIARGKSRMAELAPMIEKRLADRAWIAGTATPTIADLAIASNIAQLGLAGWRPATGRLKDWYARMCAIEAFTNALPEMEGA</sequence>
<dbReference type="InterPro" id="IPR036282">
    <property type="entry name" value="Glutathione-S-Trfase_C_sf"/>
</dbReference>
<name>A0A9W6INV7_9PROT</name>
<proteinExistence type="predicted"/>
<dbReference type="PROSITE" id="PS50404">
    <property type="entry name" value="GST_NTER"/>
    <property type="match status" value="1"/>
</dbReference>
<gene>
    <name evidence="3" type="ORF">GCM10017621_33010</name>
</gene>
<dbReference type="SFLD" id="SFLDS00019">
    <property type="entry name" value="Glutathione_Transferase_(cytos"/>
    <property type="match status" value="1"/>
</dbReference>
<dbReference type="InterPro" id="IPR010987">
    <property type="entry name" value="Glutathione-S-Trfase_C-like"/>
</dbReference>
<dbReference type="InterPro" id="IPR004045">
    <property type="entry name" value="Glutathione_S-Trfase_N"/>
</dbReference>
<evidence type="ECO:0000259" key="2">
    <source>
        <dbReference type="PROSITE" id="PS50405"/>
    </source>
</evidence>
<dbReference type="Pfam" id="PF13417">
    <property type="entry name" value="GST_N_3"/>
    <property type="match status" value="1"/>
</dbReference>
<dbReference type="CDD" id="cd00570">
    <property type="entry name" value="GST_N_family"/>
    <property type="match status" value="1"/>
</dbReference>